<comment type="caution">
    <text evidence="2">The sequence shown here is derived from an EMBL/GenBank/DDBJ whole genome shotgun (WGS) entry which is preliminary data.</text>
</comment>
<dbReference type="AlphaFoldDB" id="A0A562RM98"/>
<organism evidence="2 3">
    <name type="scientific">Pseudoduganella lurida</name>
    <dbReference type="NCBI Taxonomy" id="1036180"/>
    <lineage>
        <taxon>Bacteria</taxon>
        <taxon>Pseudomonadati</taxon>
        <taxon>Pseudomonadota</taxon>
        <taxon>Betaproteobacteria</taxon>
        <taxon>Burkholderiales</taxon>
        <taxon>Oxalobacteraceae</taxon>
        <taxon>Telluria group</taxon>
        <taxon>Pseudoduganella</taxon>
    </lineage>
</organism>
<dbReference type="EMBL" id="VLLB01000001">
    <property type="protein sequence ID" value="TWI70165.1"/>
    <property type="molecule type" value="Genomic_DNA"/>
</dbReference>
<feature type="compositionally biased region" description="Low complexity" evidence="1">
    <location>
        <begin position="180"/>
        <end position="194"/>
    </location>
</feature>
<dbReference type="OrthoDB" id="8776443at2"/>
<feature type="region of interest" description="Disordered" evidence="1">
    <location>
        <begin position="166"/>
        <end position="194"/>
    </location>
</feature>
<evidence type="ECO:0000313" key="2">
    <source>
        <dbReference type="EMBL" id="TWI70165.1"/>
    </source>
</evidence>
<keyword evidence="3" id="KW-1185">Reference proteome</keyword>
<gene>
    <name evidence="2" type="ORF">IP91_01245</name>
</gene>
<dbReference type="Proteomes" id="UP000318431">
    <property type="component" value="Unassembled WGS sequence"/>
</dbReference>
<reference evidence="2 3" key="1">
    <citation type="journal article" date="2015" name="Stand. Genomic Sci.">
        <title>Genomic Encyclopedia of Bacterial and Archaeal Type Strains, Phase III: the genomes of soil and plant-associated and newly described type strains.</title>
        <authorList>
            <person name="Whitman W.B."/>
            <person name="Woyke T."/>
            <person name="Klenk H.P."/>
            <person name="Zhou Y."/>
            <person name="Lilburn T.G."/>
            <person name="Beck B.J."/>
            <person name="De Vos P."/>
            <person name="Vandamme P."/>
            <person name="Eisen J.A."/>
            <person name="Garrity G."/>
            <person name="Hugenholtz P."/>
            <person name="Kyrpides N.C."/>
        </authorList>
    </citation>
    <scope>NUCLEOTIDE SEQUENCE [LARGE SCALE GENOMIC DNA]</scope>
    <source>
        <strain evidence="2 3">CGMCC 1.10822</strain>
    </source>
</reference>
<sequence>MQQDPLLTNIGGMLRRFKRAENWLRKAGLPVFLARVPVWVLCLQYCMMMERKTMRIGRIAQRISRWLETITELSLNESARIELIDMDQGMRNDIESTKRTLIVLRNLCVDIGALFRTIGFHSNMLGRTQEGFLAVVDDACNTATTLQRALEMHDTRALMLLREMEEGGRAPVPSREDGEPTAPAATPSVSAGAAPACVSGGAALAKPAIAPVKA</sequence>
<accession>A0A562RM98</accession>
<feature type="compositionally biased region" description="Basic and acidic residues" evidence="1">
    <location>
        <begin position="166"/>
        <end position="178"/>
    </location>
</feature>
<proteinExistence type="predicted"/>
<name>A0A562RM98_9BURK</name>
<evidence type="ECO:0000256" key="1">
    <source>
        <dbReference type="SAM" id="MobiDB-lite"/>
    </source>
</evidence>
<protein>
    <submittedName>
        <fullName evidence="2">Uncharacterized protein</fullName>
    </submittedName>
</protein>
<dbReference type="RefSeq" id="WP_145647850.1">
    <property type="nucleotide sequence ID" value="NZ_VLLB01000001.1"/>
</dbReference>
<evidence type="ECO:0000313" key="3">
    <source>
        <dbReference type="Proteomes" id="UP000318431"/>
    </source>
</evidence>